<dbReference type="PROSITE" id="PS50994">
    <property type="entry name" value="INTEGRASE"/>
    <property type="match status" value="1"/>
</dbReference>
<reference evidence="3 4" key="1">
    <citation type="journal article" date="2015" name="Genome Biol. Evol.">
        <title>Comparative Genomics of a Bacterivorous Green Alga Reveals Evolutionary Causalities and Consequences of Phago-Mixotrophic Mode of Nutrition.</title>
        <authorList>
            <person name="Burns J.A."/>
            <person name="Paasch A."/>
            <person name="Narechania A."/>
            <person name="Kim E."/>
        </authorList>
    </citation>
    <scope>NUCLEOTIDE SEQUENCE [LARGE SCALE GENOMIC DNA]</scope>
    <source>
        <strain evidence="3 4">PLY_AMNH</strain>
    </source>
</reference>
<dbReference type="Gene3D" id="3.30.420.10">
    <property type="entry name" value="Ribonuclease H-like superfamily/Ribonuclease H"/>
    <property type="match status" value="1"/>
</dbReference>
<sequence>MCSVINMPITVDAAQLGSRAHRLRNYWTNLTSYAQAQPVIDAIARDPSRLVRDILDPDREERPASDDVAAGHYRCNVRGEPMRAWPTMMSFPDSYQFRGNGKGTVWDKKTQKWEAPTPEEKERATGFQKGTTKAPGVTARERGEMLGRAFDVRCVSHLMTICYLLNKESATDIRVESMGSMAEHAATERCASSSYRHPPLQPIPENVMASCVTSLGTVVATVLESSNALRRRYGKGATPSVVKMAQSHEPQLCGQAPSDKSGLGWVKPPNGQKSSLSDPIQFTPAADNVPSEHTHYVAACDDILKPTPCSTWDQGFTRALSAAVGTRETIEPTTNEAMLQWLRGVRQGDDDEQRAASTRARNYALEGDTLVRILPNGARPVPPVEQRARIVHQIHERLGHFGRRRTTDMVRDAFYWPDLHSTCVEVVSKCDACARYRANFDKHAPHLNPLEVKGMYYRFSTDLARMPRKAKRNYQYAMVVVEHFTKYVCLIPLHTKEPGETARVFALHIIARFGCPAEVLTDNGGEWEKDFAQLLKDNLIDHRTTSQSHPQSNGLSERVIQMTKAALTKACAQAGSIDKWDSFLPWIMLGYNATPHDSTRLSTYELVYAQRPTLPPSIKERINQPLENCMDVDSMAASYLERAEYVKRAAVMAV</sequence>
<keyword evidence="4" id="KW-1185">Reference proteome</keyword>
<feature type="region of interest" description="Disordered" evidence="1">
    <location>
        <begin position="110"/>
        <end position="136"/>
    </location>
</feature>
<dbReference type="PANTHER" id="PTHR37984">
    <property type="entry name" value="PROTEIN CBG26694"/>
    <property type="match status" value="1"/>
</dbReference>
<dbReference type="Pfam" id="PF00665">
    <property type="entry name" value="rve"/>
    <property type="match status" value="1"/>
</dbReference>
<dbReference type="InterPro" id="IPR041588">
    <property type="entry name" value="Integrase_H2C2"/>
</dbReference>
<evidence type="ECO:0000313" key="4">
    <source>
        <dbReference type="Proteomes" id="UP001190700"/>
    </source>
</evidence>
<dbReference type="AlphaFoldDB" id="A0AAE0EMJ7"/>
<comment type="caution">
    <text evidence="3">The sequence shown here is derived from an EMBL/GenBank/DDBJ whole genome shotgun (WGS) entry which is preliminary data.</text>
</comment>
<dbReference type="InterPro" id="IPR036397">
    <property type="entry name" value="RNaseH_sf"/>
</dbReference>
<dbReference type="Pfam" id="PF17921">
    <property type="entry name" value="Integrase_H2C2"/>
    <property type="match status" value="1"/>
</dbReference>
<accession>A0AAE0EMJ7</accession>
<dbReference type="EMBL" id="LGRX02035699">
    <property type="protein sequence ID" value="KAK3233484.1"/>
    <property type="molecule type" value="Genomic_DNA"/>
</dbReference>
<name>A0AAE0EMJ7_9CHLO</name>
<gene>
    <name evidence="3" type="ORF">CYMTET_56224</name>
</gene>
<protein>
    <recommendedName>
        <fullName evidence="2">Integrase catalytic domain-containing protein</fullName>
    </recommendedName>
</protein>
<dbReference type="InterPro" id="IPR001584">
    <property type="entry name" value="Integrase_cat-core"/>
</dbReference>
<dbReference type="Proteomes" id="UP001190700">
    <property type="component" value="Unassembled WGS sequence"/>
</dbReference>
<feature type="domain" description="Integrase catalytic" evidence="2">
    <location>
        <begin position="441"/>
        <end position="611"/>
    </location>
</feature>
<evidence type="ECO:0000313" key="3">
    <source>
        <dbReference type="EMBL" id="KAK3233484.1"/>
    </source>
</evidence>
<dbReference type="PANTHER" id="PTHR37984:SF5">
    <property type="entry name" value="PROTEIN NYNRIN-LIKE"/>
    <property type="match status" value="1"/>
</dbReference>
<dbReference type="GO" id="GO:0015074">
    <property type="term" value="P:DNA integration"/>
    <property type="evidence" value="ECO:0007669"/>
    <property type="project" value="InterPro"/>
</dbReference>
<dbReference type="GO" id="GO:0003676">
    <property type="term" value="F:nucleic acid binding"/>
    <property type="evidence" value="ECO:0007669"/>
    <property type="project" value="InterPro"/>
</dbReference>
<evidence type="ECO:0000256" key="1">
    <source>
        <dbReference type="SAM" id="MobiDB-lite"/>
    </source>
</evidence>
<dbReference type="SUPFAM" id="SSF53098">
    <property type="entry name" value="Ribonuclease H-like"/>
    <property type="match status" value="1"/>
</dbReference>
<dbReference type="InterPro" id="IPR012337">
    <property type="entry name" value="RNaseH-like_sf"/>
</dbReference>
<proteinExistence type="predicted"/>
<evidence type="ECO:0000259" key="2">
    <source>
        <dbReference type="PROSITE" id="PS50994"/>
    </source>
</evidence>
<organism evidence="3 4">
    <name type="scientific">Cymbomonas tetramitiformis</name>
    <dbReference type="NCBI Taxonomy" id="36881"/>
    <lineage>
        <taxon>Eukaryota</taxon>
        <taxon>Viridiplantae</taxon>
        <taxon>Chlorophyta</taxon>
        <taxon>Pyramimonadophyceae</taxon>
        <taxon>Pyramimonadales</taxon>
        <taxon>Pyramimonadaceae</taxon>
        <taxon>Cymbomonas</taxon>
    </lineage>
</organism>
<dbReference type="InterPro" id="IPR050951">
    <property type="entry name" value="Retrovirus_Pol_polyprotein"/>
</dbReference>
<dbReference type="Gene3D" id="1.10.340.70">
    <property type="match status" value="1"/>
</dbReference>
<feature type="compositionally biased region" description="Basic and acidic residues" evidence="1">
    <location>
        <begin position="110"/>
        <end position="124"/>
    </location>
</feature>